<dbReference type="RefSeq" id="WP_007418790.1">
    <property type="nucleotide sequence ID" value="NZ_ABOX02000082.1"/>
</dbReference>
<accession>B9XSK7</accession>
<dbReference type="Pfam" id="PF02548">
    <property type="entry name" value="Pantoate_transf"/>
    <property type="match status" value="1"/>
</dbReference>
<keyword evidence="9" id="KW-0479">Metal-binding</keyword>
<comment type="caution">
    <text evidence="10">The sequence shown here is derived from an EMBL/GenBank/DDBJ whole genome shotgun (WGS) entry which is preliminary data.</text>
</comment>
<gene>
    <name evidence="10" type="ORF">Cflav_PD0133</name>
</gene>
<dbReference type="PANTHER" id="PTHR20881:SF0">
    <property type="entry name" value="3-METHYL-2-OXOBUTANOATE HYDROXYMETHYLTRANSFERASE"/>
    <property type="match status" value="1"/>
</dbReference>
<dbReference type="GO" id="GO:0008168">
    <property type="term" value="F:methyltransferase activity"/>
    <property type="evidence" value="ECO:0007669"/>
    <property type="project" value="UniProtKB-KW"/>
</dbReference>
<evidence type="ECO:0000256" key="3">
    <source>
        <dbReference type="ARBA" id="ARBA00012618"/>
    </source>
</evidence>
<comment type="cofactor">
    <cofactor evidence="9">
        <name>Mg(2+)</name>
        <dbReference type="ChEBI" id="CHEBI:18420"/>
    </cofactor>
    <text evidence="9">Binds 1 Mg(2+) ion per subunit.</text>
</comment>
<evidence type="ECO:0000256" key="6">
    <source>
        <dbReference type="NCBIfam" id="TIGR00222"/>
    </source>
</evidence>
<dbReference type="STRING" id="320771.Cflav_PD0133"/>
<feature type="binding site" evidence="9">
    <location>
        <position position="40"/>
    </location>
    <ligand>
        <name>Mg(2+)</name>
        <dbReference type="ChEBI" id="CHEBI:18420"/>
    </ligand>
</feature>
<feature type="binding site" evidence="8">
    <location>
        <position position="79"/>
    </location>
    <ligand>
        <name>3-methyl-2-oxobutanoate</name>
        <dbReference type="ChEBI" id="CHEBI:11851"/>
    </ligand>
</feature>
<evidence type="ECO:0000256" key="8">
    <source>
        <dbReference type="PIRSR" id="PIRSR000388-2"/>
    </source>
</evidence>
<dbReference type="EC" id="2.1.2.11" evidence="3 6"/>
<dbReference type="AlphaFoldDB" id="B9XSK7"/>
<dbReference type="GO" id="GO:0000287">
    <property type="term" value="F:magnesium ion binding"/>
    <property type="evidence" value="ECO:0007669"/>
    <property type="project" value="TreeGrafter"/>
</dbReference>
<dbReference type="GO" id="GO:0015940">
    <property type="term" value="P:pantothenate biosynthetic process"/>
    <property type="evidence" value="ECO:0007669"/>
    <property type="project" value="UniProtKB-UniRule"/>
</dbReference>
<dbReference type="GO" id="GO:0032259">
    <property type="term" value="P:methylation"/>
    <property type="evidence" value="ECO:0007669"/>
    <property type="project" value="UniProtKB-KW"/>
</dbReference>
<feature type="binding site" evidence="8">
    <location>
        <begin position="40"/>
        <end position="41"/>
    </location>
    <ligand>
        <name>3-methyl-2-oxobutanoate</name>
        <dbReference type="ChEBI" id="CHEBI:11851"/>
    </ligand>
</feature>
<dbReference type="OrthoDB" id="9781789at2"/>
<evidence type="ECO:0000256" key="5">
    <source>
        <dbReference type="ARBA" id="ARBA00022679"/>
    </source>
</evidence>
<evidence type="ECO:0000313" key="11">
    <source>
        <dbReference type="Proteomes" id="UP000003688"/>
    </source>
</evidence>
<dbReference type="NCBIfam" id="TIGR00222">
    <property type="entry name" value="panB"/>
    <property type="match status" value="1"/>
</dbReference>
<feature type="binding site" evidence="9">
    <location>
        <position position="109"/>
    </location>
    <ligand>
        <name>Mg(2+)</name>
        <dbReference type="ChEBI" id="CHEBI:18420"/>
    </ligand>
</feature>
<dbReference type="SUPFAM" id="SSF51621">
    <property type="entry name" value="Phosphoenolpyruvate/pyruvate domain"/>
    <property type="match status" value="1"/>
</dbReference>
<dbReference type="InterPro" id="IPR040442">
    <property type="entry name" value="Pyrv_kinase-like_dom_sf"/>
</dbReference>
<comment type="subunit">
    <text evidence="2">Homodecamer; pentamer of dimers.</text>
</comment>
<dbReference type="GO" id="GO:0003864">
    <property type="term" value="F:3-methyl-2-oxobutanoate hydroxymethyltransferase activity"/>
    <property type="evidence" value="ECO:0007669"/>
    <property type="project" value="UniProtKB-UniRule"/>
</dbReference>
<keyword evidence="10" id="KW-0489">Methyltransferase</keyword>
<evidence type="ECO:0000256" key="7">
    <source>
        <dbReference type="PIRSR" id="PIRSR000388-1"/>
    </source>
</evidence>
<comment type="similarity">
    <text evidence="1">Belongs to the PanB family.</text>
</comment>
<dbReference type="Proteomes" id="UP000003688">
    <property type="component" value="Unassembled WGS sequence"/>
</dbReference>
<evidence type="ECO:0000256" key="4">
    <source>
        <dbReference type="ARBA" id="ARBA00022655"/>
    </source>
</evidence>
<feature type="binding site" evidence="8">
    <location>
        <position position="107"/>
    </location>
    <ligand>
        <name>3-methyl-2-oxobutanoate</name>
        <dbReference type="ChEBI" id="CHEBI:11851"/>
    </ligand>
</feature>
<organism evidence="10 11">
    <name type="scientific">Pedosphaera parvula (strain Ellin514)</name>
    <dbReference type="NCBI Taxonomy" id="320771"/>
    <lineage>
        <taxon>Bacteria</taxon>
        <taxon>Pseudomonadati</taxon>
        <taxon>Verrucomicrobiota</taxon>
        <taxon>Pedosphaerae</taxon>
        <taxon>Pedosphaerales</taxon>
        <taxon>Pedosphaeraceae</taxon>
        <taxon>Pedosphaera</taxon>
    </lineage>
</organism>
<dbReference type="InterPro" id="IPR015813">
    <property type="entry name" value="Pyrv/PenolPyrv_kinase-like_dom"/>
</dbReference>
<dbReference type="InterPro" id="IPR003700">
    <property type="entry name" value="Pantoate_hydroxy_MeTrfase"/>
</dbReference>
<dbReference type="Gene3D" id="3.20.20.60">
    <property type="entry name" value="Phosphoenolpyruvate-binding domains"/>
    <property type="match status" value="1"/>
</dbReference>
<dbReference type="PANTHER" id="PTHR20881">
    <property type="entry name" value="3-METHYL-2-OXOBUTANOATE HYDROXYMETHYLTRANSFERASE"/>
    <property type="match status" value="1"/>
</dbReference>
<dbReference type="EMBL" id="ABOX02000082">
    <property type="protein sequence ID" value="EEF57167.1"/>
    <property type="molecule type" value="Genomic_DNA"/>
</dbReference>
<dbReference type="PIRSF" id="PIRSF000388">
    <property type="entry name" value="Pantoate_hydroxy_MeTrfase"/>
    <property type="match status" value="1"/>
</dbReference>
<name>B9XSK7_PEDPL</name>
<dbReference type="CDD" id="cd06557">
    <property type="entry name" value="KPHMT-like"/>
    <property type="match status" value="1"/>
</dbReference>
<evidence type="ECO:0000256" key="2">
    <source>
        <dbReference type="ARBA" id="ARBA00011424"/>
    </source>
</evidence>
<keyword evidence="11" id="KW-1185">Reference proteome</keyword>
<keyword evidence="9" id="KW-0460">Magnesium</keyword>
<reference evidence="10 11" key="1">
    <citation type="journal article" date="2011" name="J. Bacteriol.">
        <title>Genome sequence of 'Pedosphaera parvula' Ellin514, an aerobic Verrucomicrobial isolate from pasture soil.</title>
        <authorList>
            <person name="Kant R."/>
            <person name="van Passel M.W."/>
            <person name="Sangwan P."/>
            <person name="Palva A."/>
            <person name="Lucas S."/>
            <person name="Copeland A."/>
            <person name="Lapidus A."/>
            <person name="Glavina Del Rio T."/>
            <person name="Dalin E."/>
            <person name="Tice H."/>
            <person name="Bruce D."/>
            <person name="Goodwin L."/>
            <person name="Pitluck S."/>
            <person name="Chertkov O."/>
            <person name="Larimer F.W."/>
            <person name="Land M.L."/>
            <person name="Hauser L."/>
            <person name="Brettin T.S."/>
            <person name="Detter J.C."/>
            <person name="Han S."/>
            <person name="de Vos W.M."/>
            <person name="Janssen P.H."/>
            <person name="Smidt H."/>
        </authorList>
    </citation>
    <scope>NUCLEOTIDE SEQUENCE [LARGE SCALE GENOMIC DNA]</scope>
    <source>
        <strain evidence="10 11">Ellin514</strain>
    </source>
</reference>
<evidence type="ECO:0000313" key="10">
    <source>
        <dbReference type="EMBL" id="EEF57167.1"/>
    </source>
</evidence>
<feature type="binding site" evidence="9">
    <location>
        <position position="79"/>
    </location>
    <ligand>
        <name>Mg(2+)</name>
        <dbReference type="ChEBI" id="CHEBI:18420"/>
    </ligand>
</feature>
<proteinExistence type="inferred from homology"/>
<evidence type="ECO:0000256" key="1">
    <source>
        <dbReference type="ARBA" id="ARBA00008676"/>
    </source>
</evidence>
<protein>
    <recommendedName>
        <fullName evidence="3 6">3-methyl-2-oxobutanoate hydroxymethyltransferase</fullName>
        <ecNumber evidence="3 6">2.1.2.11</ecNumber>
    </recommendedName>
</protein>
<feature type="active site" description="Proton acceptor" evidence="7">
    <location>
        <position position="174"/>
    </location>
</feature>
<evidence type="ECO:0000256" key="9">
    <source>
        <dbReference type="PIRSR" id="PIRSR000388-3"/>
    </source>
</evidence>
<sequence length="274" mass="29830">MITLREILASRGKLVALTCYDYPTALSLDASTVDLVLVGDSVGTNVLGYRDVSEVTMDDMLHHARAVRRGLKRASLLVDLPFNSYQTGEAAILNGKRLIEAGADMIKLEGGMELVAKIRALRSENIRVVAHIGHTPQSHVGTRKVFGTTASEIESLLEVSKQLQLAGSEAVLLECVPERVATIISDRLDIPTIGIGSGSGCDGQIFVITDLLGWHHPNFRFSASFDDFRNRTVATANRFAHEVRDGVFPSATQVYKVKDSELQQALDAGQEKDL</sequence>
<keyword evidence="5 10" id="KW-0808">Transferase</keyword>
<keyword evidence="4" id="KW-0566">Pantothenate biosynthesis</keyword>
<dbReference type="GO" id="GO:0005737">
    <property type="term" value="C:cytoplasm"/>
    <property type="evidence" value="ECO:0007669"/>
    <property type="project" value="TreeGrafter"/>
</dbReference>